<evidence type="ECO:0000256" key="1">
    <source>
        <dbReference type="SAM" id="Phobius"/>
    </source>
</evidence>
<evidence type="ECO:0000313" key="3">
    <source>
        <dbReference type="EMBL" id="AKQ42341.1"/>
    </source>
</evidence>
<feature type="transmembrane region" description="Helical" evidence="1">
    <location>
        <begin position="106"/>
        <end position="122"/>
    </location>
</feature>
<keyword evidence="1" id="KW-0472">Membrane</keyword>
<dbReference type="KEGG" id="ery:CP97_10365"/>
<feature type="transmembrane region" description="Helical" evidence="1">
    <location>
        <begin position="36"/>
        <end position="56"/>
    </location>
</feature>
<dbReference type="InterPro" id="IPR000917">
    <property type="entry name" value="Sulfatase_N"/>
</dbReference>
<dbReference type="OrthoDB" id="5363296at2"/>
<keyword evidence="1" id="KW-0812">Transmembrane</keyword>
<keyword evidence="4" id="KW-1185">Reference proteome</keyword>
<dbReference type="InterPro" id="IPR017850">
    <property type="entry name" value="Alkaline_phosphatase_core_sf"/>
</dbReference>
<dbReference type="PATRIC" id="fig|1648404.4.peg.2160"/>
<evidence type="ECO:0000313" key="4">
    <source>
        <dbReference type="Proteomes" id="UP000059113"/>
    </source>
</evidence>
<sequence length="426" mass="47321">MIMWFVGGPPMIPVFALTSMAGIAAAQIPSVTLKRVILAGTIGYSIFYYICVSFNLDIEKASSLFPLLMEISPLRSPEYIMSLAAFIVTASIALKKAPHVRRFSSPMSYLIAVLFTIGLLYADHFASADTRSTYSRLPPPGTSFASATGLTGIEVPGPDSRNLVIVIVESWGVPQGERVQAIFDADWKRPHWATRYDVSQGNVPFYGSTTSGELRELCGRYSTYSEVGTFTDDCLPSRYLKAGYQTTAYHGFSRSFFSRDEWYPKIGFGRSKFRDILESEGISECKGVFAGSCDREIPAAIAEQLKSSHSPQMIYFLTLNTHLPIMDDPKLGTADCQLGGTAWAQANPQLCRLFLLHHQLADEIDRMAMDQLLPPTDFLIVGDHFPAFFDRSNRKHFVPGVVPWVFLSYRADANGEELDERIGQSH</sequence>
<reference evidence="3 4" key="1">
    <citation type="journal article" date="2015" name="Int. J. Syst. Evol. Microbiol.">
        <title>Erythrobacter atlanticus sp. nov., a bacterium from ocean sediment able to degrade polycyclic aromatic hydrocarbons.</title>
        <authorList>
            <person name="Zhuang L."/>
            <person name="Liu Y."/>
            <person name="Wang L."/>
            <person name="Wang W."/>
            <person name="Shao Z."/>
        </authorList>
    </citation>
    <scope>NUCLEOTIDE SEQUENCE [LARGE SCALE GENOMIC DNA]</scope>
    <source>
        <strain evidence="4">s21-N3</strain>
    </source>
</reference>
<feature type="domain" description="Sulfatase N-terminal" evidence="2">
    <location>
        <begin position="162"/>
        <end position="391"/>
    </location>
</feature>
<dbReference type="AlphaFoldDB" id="A0A0H4VHI8"/>
<dbReference type="SUPFAM" id="SSF53649">
    <property type="entry name" value="Alkaline phosphatase-like"/>
    <property type="match status" value="1"/>
</dbReference>
<organism evidence="3 4">
    <name type="scientific">Aurantiacibacter atlanticus</name>
    <dbReference type="NCBI Taxonomy" id="1648404"/>
    <lineage>
        <taxon>Bacteria</taxon>
        <taxon>Pseudomonadati</taxon>
        <taxon>Pseudomonadota</taxon>
        <taxon>Alphaproteobacteria</taxon>
        <taxon>Sphingomonadales</taxon>
        <taxon>Erythrobacteraceae</taxon>
        <taxon>Aurantiacibacter</taxon>
    </lineage>
</organism>
<feature type="transmembrane region" description="Helical" evidence="1">
    <location>
        <begin position="76"/>
        <end position="94"/>
    </location>
</feature>
<reference evidence="4" key="2">
    <citation type="submission" date="2015-04" db="EMBL/GenBank/DDBJ databases">
        <title>The complete genome sequence of Erythrobacter sp. s21-N3.</title>
        <authorList>
            <person name="Zhuang L."/>
            <person name="Liu Y."/>
            <person name="Shao Z."/>
        </authorList>
    </citation>
    <scope>NUCLEOTIDE SEQUENCE [LARGE SCALE GENOMIC DNA]</scope>
    <source>
        <strain evidence="4">s21-N3</strain>
    </source>
</reference>
<dbReference type="Pfam" id="PF00884">
    <property type="entry name" value="Sulfatase"/>
    <property type="match status" value="1"/>
</dbReference>
<gene>
    <name evidence="3" type="ORF">CP97_10365</name>
</gene>
<feature type="transmembrane region" description="Helical" evidence="1">
    <location>
        <begin position="12"/>
        <end position="29"/>
    </location>
</feature>
<name>A0A0H4VHI8_9SPHN</name>
<dbReference type="Gene3D" id="3.40.720.10">
    <property type="entry name" value="Alkaline Phosphatase, subunit A"/>
    <property type="match status" value="1"/>
</dbReference>
<keyword evidence="1" id="KW-1133">Transmembrane helix</keyword>
<evidence type="ECO:0000259" key="2">
    <source>
        <dbReference type="Pfam" id="PF00884"/>
    </source>
</evidence>
<dbReference type="Proteomes" id="UP000059113">
    <property type="component" value="Chromosome"/>
</dbReference>
<proteinExistence type="predicted"/>
<dbReference type="STRING" id="1648404.CP97_10365"/>
<accession>A0A0H4VHI8</accession>
<dbReference type="EMBL" id="CP011310">
    <property type="protein sequence ID" value="AKQ42341.1"/>
    <property type="molecule type" value="Genomic_DNA"/>
</dbReference>
<protein>
    <recommendedName>
        <fullName evidence="2">Sulfatase N-terminal domain-containing protein</fullName>
    </recommendedName>
</protein>